<dbReference type="GO" id="GO:0004930">
    <property type="term" value="F:G protein-coupled receptor activity"/>
    <property type="evidence" value="ECO:0007669"/>
    <property type="project" value="UniProtKB-KW"/>
</dbReference>
<evidence type="ECO:0000256" key="3">
    <source>
        <dbReference type="ARBA" id="ARBA00022606"/>
    </source>
</evidence>
<evidence type="ECO:0000256" key="9">
    <source>
        <dbReference type="ARBA" id="ARBA00023170"/>
    </source>
</evidence>
<dbReference type="InParanoid" id="L9KPL5"/>
<dbReference type="Pfam" id="PF13853">
    <property type="entry name" value="7tm_4"/>
    <property type="match status" value="1"/>
</dbReference>
<dbReference type="Gene3D" id="1.20.1070.10">
    <property type="entry name" value="Rhodopsin 7-helix transmembrane proteins"/>
    <property type="match status" value="1"/>
</dbReference>
<dbReference type="PROSITE" id="PS50262">
    <property type="entry name" value="G_PROTEIN_RECEP_F1_2"/>
    <property type="match status" value="1"/>
</dbReference>
<evidence type="ECO:0000256" key="2">
    <source>
        <dbReference type="ARBA" id="ARBA00022475"/>
    </source>
</evidence>
<keyword evidence="4" id="KW-0812">Transmembrane</keyword>
<dbReference type="InterPro" id="IPR017452">
    <property type="entry name" value="GPCR_Rhodpsn_7TM"/>
</dbReference>
<organism evidence="12 13">
    <name type="scientific">Tupaia chinensis</name>
    <name type="common">Chinese tree shrew</name>
    <name type="synonym">Tupaia belangeri chinensis</name>
    <dbReference type="NCBI Taxonomy" id="246437"/>
    <lineage>
        <taxon>Eukaryota</taxon>
        <taxon>Metazoa</taxon>
        <taxon>Chordata</taxon>
        <taxon>Craniata</taxon>
        <taxon>Vertebrata</taxon>
        <taxon>Euteleostomi</taxon>
        <taxon>Mammalia</taxon>
        <taxon>Eutheria</taxon>
        <taxon>Euarchontoglires</taxon>
        <taxon>Scandentia</taxon>
        <taxon>Tupaiidae</taxon>
        <taxon>Tupaia</taxon>
    </lineage>
</organism>
<keyword evidence="2" id="KW-1003">Cell membrane</keyword>
<accession>L9KPL5</accession>
<keyword evidence="6" id="KW-1133">Transmembrane helix</keyword>
<sequence length="119" mass="13252">MMAYDRFLAICRLLHYSVLMSPETETCTRLVTVSWTAGLGTGFLPSLMISQLDFCGPNQIDHFFCDLPPLMQLSCSSVYATEMAVFLLSDAVLCICFFLTRPMFSSCPPYWASPQLLGG</sequence>
<reference evidence="13" key="2">
    <citation type="journal article" date="2013" name="Nat. Commun.">
        <title>Genome of the Chinese tree shrew.</title>
        <authorList>
            <person name="Fan Y."/>
            <person name="Huang Z.Y."/>
            <person name="Cao C.C."/>
            <person name="Chen C.S."/>
            <person name="Chen Y.X."/>
            <person name="Fan D.D."/>
            <person name="He J."/>
            <person name="Hou H.L."/>
            <person name="Hu L."/>
            <person name="Hu X.T."/>
            <person name="Jiang X.T."/>
            <person name="Lai R."/>
            <person name="Lang Y.S."/>
            <person name="Liang B."/>
            <person name="Liao S.G."/>
            <person name="Mu D."/>
            <person name="Ma Y.Y."/>
            <person name="Niu Y.Y."/>
            <person name="Sun X.Q."/>
            <person name="Xia J.Q."/>
            <person name="Xiao J."/>
            <person name="Xiong Z.Q."/>
            <person name="Xu L."/>
            <person name="Yang L."/>
            <person name="Zhang Y."/>
            <person name="Zhao W."/>
            <person name="Zhao X.D."/>
            <person name="Zheng Y.T."/>
            <person name="Zhou J.M."/>
            <person name="Zhu Y.B."/>
            <person name="Zhang G.J."/>
            <person name="Wang J."/>
            <person name="Yao Y.G."/>
        </authorList>
    </citation>
    <scope>NUCLEOTIDE SEQUENCE [LARGE SCALE GENOMIC DNA]</scope>
</reference>
<evidence type="ECO:0000256" key="6">
    <source>
        <dbReference type="ARBA" id="ARBA00022989"/>
    </source>
</evidence>
<keyword evidence="3" id="KW-0716">Sensory transduction</keyword>
<feature type="domain" description="G-protein coupled receptors family 1 profile" evidence="11">
    <location>
        <begin position="1"/>
        <end position="97"/>
    </location>
</feature>
<gene>
    <name evidence="12" type="ORF">TREES_T100006630</name>
</gene>
<dbReference type="EMBL" id="KB320730">
    <property type="protein sequence ID" value="ELW64404.1"/>
    <property type="molecule type" value="Genomic_DNA"/>
</dbReference>
<dbReference type="Proteomes" id="UP000011518">
    <property type="component" value="Unassembled WGS sequence"/>
</dbReference>
<keyword evidence="13" id="KW-1185">Reference proteome</keyword>
<keyword evidence="7" id="KW-0297">G-protein coupled receptor</keyword>
<keyword evidence="10" id="KW-0807">Transducer</keyword>
<evidence type="ECO:0000259" key="11">
    <source>
        <dbReference type="PROSITE" id="PS50262"/>
    </source>
</evidence>
<proteinExistence type="predicted"/>
<dbReference type="GO" id="GO:0004984">
    <property type="term" value="F:olfactory receptor activity"/>
    <property type="evidence" value="ECO:0007669"/>
    <property type="project" value="InterPro"/>
</dbReference>
<evidence type="ECO:0000313" key="12">
    <source>
        <dbReference type="EMBL" id="ELW64404.1"/>
    </source>
</evidence>
<dbReference type="GO" id="GO:0005886">
    <property type="term" value="C:plasma membrane"/>
    <property type="evidence" value="ECO:0007669"/>
    <property type="project" value="UniProtKB-SubCell"/>
</dbReference>
<evidence type="ECO:0000256" key="4">
    <source>
        <dbReference type="ARBA" id="ARBA00022692"/>
    </source>
</evidence>
<evidence type="ECO:0000256" key="7">
    <source>
        <dbReference type="ARBA" id="ARBA00023040"/>
    </source>
</evidence>
<comment type="subcellular location">
    <subcellularLocation>
        <location evidence="1">Cell membrane</location>
        <topology evidence="1">Multi-pass membrane protein</topology>
    </subcellularLocation>
</comment>
<evidence type="ECO:0000313" key="13">
    <source>
        <dbReference type="Proteomes" id="UP000011518"/>
    </source>
</evidence>
<dbReference type="SUPFAM" id="SSF81321">
    <property type="entry name" value="Family A G protein-coupled receptor-like"/>
    <property type="match status" value="1"/>
</dbReference>
<dbReference type="PANTHER" id="PTHR26452">
    <property type="entry name" value="OLFACTORY RECEPTOR"/>
    <property type="match status" value="1"/>
</dbReference>
<evidence type="ECO:0000256" key="8">
    <source>
        <dbReference type="ARBA" id="ARBA00023136"/>
    </source>
</evidence>
<evidence type="ECO:0000256" key="1">
    <source>
        <dbReference type="ARBA" id="ARBA00004651"/>
    </source>
</evidence>
<dbReference type="InterPro" id="IPR000725">
    <property type="entry name" value="Olfact_rcpt"/>
</dbReference>
<name>L9KPL5_TUPCH</name>
<protein>
    <submittedName>
        <fullName evidence="12">Olfactory receptor 11L1</fullName>
    </submittedName>
</protein>
<dbReference type="AlphaFoldDB" id="L9KPL5"/>
<keyword evidence="8" id="KW-0472">Membrane</keyword>
<keyword evidence="9 12" id="KW-0675">Receptor</keyword>
<evidence type="ECO:0000256" key="10">
    <source>
        <dbReference type="ARBA" id="ARBA00023224"/>
    </source>
</evidence>
<reference evidence="13" key="1">
    <citation type="submission" date="2012-07" db="EMBL/GenBank/DDBJ databases">
        <title>Genome of the Chinese tree shrew, a rising model animal genetically related to primates.</title>
        <authorList>
            <person name="Zhang G."/>
            <person name="Fan Y."/>
            <person name="Yao Y."/>
            <person name="Huang Z."/>
        </authorList>
    </citation>
    <scope>NUCLEOTIDE SEQUENCE [LARGE SCALE GENOMIC DNA]</scope>
</reference>
<keyword evidence="5" id="KW-0552">Olfaction</keyword>
<dbReference type="InterPro" id="IPR050516">
    <property type="entry name" value="Olfactory_GPCR"/>
</dbReference>
<evidence type="ECO:0000256" key="5">
    <source>
        <dbReference type="ARBA" id="ARBA00022725"/>
    </source>
</evidence>